<dbReference type="PANTHER" id="PTHR43649">
    <property type="entry name" value="ARABINOSE-BINDING PROTEIN-RELATED"/>
    <property type="match status" value="1"/>
</dbReference>
<dbReference type="PANTHER" id="PTHR43649:SF29">
    <property type="entry name" value="OSMOPROTECTIVE COMPOUNDS-BINDING PROTEIN GGTB"/>
    <property type="match status" value="1"/>
</dbReference>
<proteinExistence type="inferred from homology"/>
<accession>A0A1Q2MFL7</accession>
<dbReference type="InterPro" id="IPR006059">
    <property type="entry name" value="SBP"/>
</dbReference>
<keyword evidence="4" id="KW-1133">Transmembrane helix</keyword>
<sequence length="552" mass="63759">MFRVFKIIWRFTGLIFLLVFFLWAAVWVFLVSSGGGVPDAADKTIVRLVHSVSDEGVQAAFDSAAAEYEKINPDVKVVIQSIPEKAYLQWTNVQLIGGKAPDIIQTLNRGDQMWEMLATRFFLPLTPHVNEINPHNKGTDLENTIWRDTYVDGMKGGYWFHLMEYYSVPLTIELSRIFYNKDLFRQVKGDDLPPENFQEWMDICRQIKDYSKENDLQVSPLATFYSPASLYGFFNSYFPVMTGGMIDEYDRGYNGIPDATFILFGLIKGDFTLVNERFEAALALLRELSENFQPGFVSAQSSQSRFMFIQNKAAMIKGSVKDARIFQENCNFEVGVFDYPIPRRDHPVYGKYVAGPVAESPVGQFHFGVSKVSKNPELAIDFLRFLSSRRINEEFNQSLVWYPVISGARPHDFLKAFKPNYEGVYRYPQLWQGGNVKLWWDQFYPRYLVGDLSFENFMKEYENIWLTKGVRDFIRRDVLYENMLSQSEFGLAQARSKIIFPEAGELEKGSIVGEGTSYQLGMEVLNLMQHGISNRRYIWNKLQQEYNVVSDE</sequence>
<dbReference type="OrthoDB" id="178890at2"/>
<comment type="similarity">
    <text evidence="2">Belongs to the bacterial solute-binding protein 1 family.</text>
</comment>
<keyword evidence="6" id="KW-1185">Reference proteome</keyword>
<gene>
    <name evidence="5" type="ORF">SMSP2_01865</name>
</gene>
<name>A0A1Q2MFL7_9BACT</name>
<evidence type="ECO:0000313" key="6">
    <source>
        <dbReference type="Proteomes" id="UP000188181"/>
    </source>
</evidence>
<dbReference type="STRING" id="1851148.SMSP2_01865"/>
<evidence type="ECO:0000313" key="5">
    <source>
        <dbReference type="EMBL" id="AQQ71491.1"/>
    </source>
</evidence>
<dbReference type="KEGG" id="pbas:SMSP2_01865"/>
<dbReference type="Pfam" id="PF01547">
    <property type="entry name" value="SBP_bac_1"/>
    <property type="match status" value="1"/>
</dbReference>
<reference evidence="6" key="1">
    <citation type="submission" date="2017-02" db="EMBL/GenBank/DDBJ databases">
        <title>Comparative genomics and description of representatives of a novel lineage of planctomycetes thriving in anoxic sediments.</title>
        <authorList>
            <person name="Spring S."/>
            <person name="Bunk B."/>
            <person name="Sproer C."/>
        </authorList>
    </citation>
    <scope>NUCLEOTIDE SEQUENCE [LARGE SCALE GENOMIC DNA]</scope>
    <source>
        <strain evidence="6">SM-Chi-D1</strain>
    </source>
</reference>
<keyword evidence="4" id="KW-0812">Transmembrane</keyword>
<keyword evidence="3" id="KW-0813">Transport</keyword>
<comment type="subcellular location">
    <subcellularLocation>
        <location evidence="1">Periplasm</location>
    </subcellularLocation>
</comment>
<dbReference type="AlphaFoldDB" id="A0A1Q2MFL7"/>
<keyword evidence="4" id="KW-0472">Membrane</keyword>
<evidence type="ECO:0000256" key="2">
    <source>
        <dbReference type="ARBA" id="ARBA00008520"/>
    </source>
</evidence>
<dbReference type="RefSeq" id="WP_146683661.1">
    <property type="nucleotide sequence ID" value="NZ_CP019646.1"/>
</dbReference>
<dbReference type="EMBL" id="CP019646">
    <property type="protein sequence ID" value="AQQ71491.1"/>
    <property type="molecule type" value="Genomic_DNA"/>
</dbReference>
<protein>
    <submittedName>
        <fullName evidence="5">Maltose-binding periplasmic protein/domain</fullName>
    </submittedName>
</protein>
<dbReference type="Proteomes" id="UP000188181">
    <property type="component" value="Chromosome"/>
</dbReference>
<dbReference type="SUPFAM" id="SSF53850">
    <property type="entry name" value="Periplasmic binding protein-like II"/>
    <property type="match status" value="1"/>
</dbReference>
<dbReference type="Gene3D" id="3.40.190.10">
    <property type="entry name" value="Periplasmic binding protein-like II"/>
    <property type="match status" value="1"/>
</dbReference>
<evidence type="ECO:0000256" key="1">
    <source>
        <dbReference type="ARBA" id="ARBA00004418"/>
    </source>
</evidence>
<dbReference type="GO" id="GO:0042597">
    <property type="term" value="C:periplasmic space"/>
    <property type="evidence" value="ECO:0007669"/>
    <property type="project" value="UniProtKB-SubCell"/>
</dbReference>
<organism evidence="5 6">
    <name type="scientific">Limihaloglobus sulfuriphilus</name>
    <dbReference type="NCBI Taxonomy" id="1851148"/>
    <lineage>
        <taxon>Bacteria</taxon>
        <taxon>Pseudomonadati</taxon>
        <taxon>Planctomycetota</taxon>
        <taxon>Phycisphaerae</taxon>
        <taxon>Sedimentisphaerales</taxon>
        <taxon>Sedimentisphaeraceae</taxon>
        <taxon>Limihaloglobus</taxon>
    </lineage>
</organism>
<feature type="transmembrane region" description="Helical" evidence="4">
    <location>
        <begin position="7"/>
        <end position="30"/>
    </location>
</feature>
<evidence type="ECO:0000256" key="3">
    <source>
        <dbReference type="ARBA" id="ARBA00022448"/>
    </source>
</evidence>
<dbReference type="InterPro" id="IPR050490">
    <property type="entry name" value="Bact_solute-bd_prot1"/>
</dbReference>
<evidence type="ECO:0000256" key="4">
    <source>
        <dbReference type="SAM" id="Phobius"/>
    </source>
</evidence>